<dbReference type="AlphaFoldDB" id="A0A1F6VLV0"/>
<keyword evidence="2 9" id="KW-0813">Transport</keyword>
<dbReference type="GO" id="GO:0009306">
    <property type="term" value="P:protein secretion"/>
    <property type="evidence" value="ECO:0007669"/>
    <property type="project" value="UniProtKB-UniRule"/>
</dbReference>
<dbReference type="Proteomes" id="UP000178059">
    <property type="component" value="Unassembled WGS sequence"/>
</dbReference>
<keyword evidence="3 9" id="KW-1003">Cell membrane</keyword>
<proteinExistence type="inferred from homology"/>
<dbReference type="PANTHER" id="PTHR33910:SF1">
    <property type="entry name" value="PROTEIN TRANSLOCASE SUBUNIT SECE"/>
    <property type="match status" value="1"/>
</dbReference>
<dbReference type="GO" id="GO:0006605">
    <property type="term" value="P:protein targeting"/>
    <property type="evidence" value="ECO:0007669"/>
    <property type="project" value="UniProtKB-UniRule"/>
</dbReference>
<comment type="subunit">
    <text evidence="9">Component of the Sec protein translocase complex. Heterotrimer consisting of SecY, SecE and SecG subunits. The heterotrimers can form oligomers, although 1 heterotrimer is thought to be able to translocate proteins. Interacts with the ribosome. Interacts with SecDF, and other proteins may be involved. Interacts with SecA.</text>
</comment>
<dbReference type="STRING" id="1801743.A2824_02170"/>
<evidence type="ECO:0000256" key="2">
    <source>
        <dbReference type="ARBA" id="ARBA00022448"/>
    </source>
</evidence>
<evidence type="ECO:0000256" key="4">
    <source>
        <dbReference type="ARBA" id="ARBA00022692"/>
    </source>
</evidence>
<evidence type="ECO:0000256" key="5">
    <source>
        <dbReference type="ARBA" id="ARBA00022927"/>
    </source>
</evidence>
<evidence type="ECO:0000256" key="7">
    <source>
        <dbReference type="ARBA" id="ARBA00023010"/>
    </source>
</evidence>
<dbReference type="InterPro" id="IPR038379">
    <property type="entry name" value="SecE_sf"/>
</dbReference>
<dbReference type="GO" id="GO:0008320">
    <property type="term" value="F:protein transmembrane transporter activity"/>
    <property type="evidence" value="ECO:0007669"/>
    <property type="project" value="UniProtKB-UniRule"/>
</dbReference>
<feature type="transmembrane region" description="Helical" evidence="9">
    <location>
        <begin position="28"/>
        <end position="51"/>
    </location>
</feature>
<evidence type="ECO:0000256" key="8">
    <source>
        <dbReference type="ARBA" id="ARBA00023136"/>
    </source>
</evidence>
<organism evidence="10 11">
    <name type="scientific">Candidatus Nomurabacteria bacterium RIFCSPHIGHO2_01_FULL_42_16</name>
    <dbReference type="NCBI Taxonomy" id="1801743"/>
    <lineage>
        <taxon>Bacteria</taxon>
        <taxon>Candidatus Nomuraibacteriota</taxon>
    </lineage>
</organism>
<evidence type="ECO:0000313" key="11">
    <source>
        <dbReference type="Proteomes" id="UP000178059"/>
    </source>
</evidence>
<reference evidence="10 11" key="1">
    <citation type="journal article" date="2016" name="Nat. Commun.">
        <title>Thousands of microbial genomes shed light on interconnected biogeochemical processes in an aquifer system.</title>
        <authorList>
            <person name="Anantharaman K."/>
            <person name="Brown C.T."/>
            <person name="Hug L.A."/>
            <person name="Sharon I."/>
            <person name="Castelle C.J."/>
            <person name="Probst A.J."/>
            <person name="Thomas B.C."/>
            <person name="Singh A."/>
            <person name="Wilkins M.J."/>
            <person name="Karaoz U."/>
            <person name="Brodie E.L."/>
            <person name="Williams K.H."/>
            <person name="Hubbard S.S."/>
            <person name="Banfield J.F."/>
        </authorList>
    </citation>
    <scope>NUCLEOTIDE SEQUENCE [LARGE SCALE GENOMIC DNA]</scope>
</reference>
<evidence type="ECO:0000256" key="3">
    <source>
        <dbReference type="ARBA" id="ARBA00022475"/>
    </source>
</evidence>
<sequence>MSKITEFLKETKGELKQVEWPTRKVTTFFTILVILISIAVAYFLGLFDFIFSTGLTKLLEN</sequence>
<evidence type="ECO:0000256" key="1">
    <source>
        <dbReference type="ARBA" id="ARBA00004370"/>
    </source>
</evidence>
<dbReference type="GO" id="GO:0005886">
    <property type="term" value="C:plasma membrane"/>
    <property type="evidence" value="ECO:0007669"/>
    <property type="project" value="UniProtKB-SubCell"/>
</dbReference>
<dbReference type="PANTHER" id="PTHR33910">
    <property type="entry name" value="PROTEIN TRANSLOCASE SUBUNIT SECE"/>
    <property type="match status" value="1"/>
</dbReference>
<dbReference type="GO" id="GO:0065002">
    <property type="term" value="P:intracellular protein transmembrane transport"/>
    <property type="evidence" value="ECO:0007669"/>
    <property type="project" value="UniProtKB-UniRule"/>
</dbReference>
<keyword evidence="8 9" id="KW-0472">Membrane</keyword>
<dbReference type="Gene3D" id="1.20.5.1030">
    <property type="entry name" value="Preprotein translocase secy subunit"/>
    <property type="match status" value="1"/>
</dbReference>
<dbReference type="InterPro" id="IPR005807">
    <property type="entry name" value="SecE_bac"/>
</dbReference>
<dbReference type="Pfam" id="PF00584">
    <property type="entry name" value="SecE"/>
    <property type="match status" value="1"/>
</dbReference>
<accession>A0A1F6VLV0</accession>
<protein>
    <recommendedName>
        <fullName evidence="9">Protein translocase subunit SecE</fullName>
    </recommendedName>
</protein>
<gene>
    <name evidence="9" type="primary">secE</name>
    <name evidence="10" type="ORF">A2824_02170</name>
</gene>
<comment type="caution">
    <text evidence="10">The sequence shown here is derived from an EMBL/GenBank/DDBJ whole genome shotgun (WGS) entry which is preliminary data.</text>
</comment>
<dbReference type="HAMAP" id="MF_00422">
    <property type="entry name" value="SecE"/>
    <property type="match status" value="1"/>
</dbReference>
<dbReference type="NCBIfam" id="TIGR00964">
    <property type="entry name" value="secE_bact"/>
    <property type="match status" value="1"/>
</dbReference>
<evidence type="ECO:0000256" key="6">
    <source>
        <dbReference type="ARBA" id="ARBA00022989"/>
    </source>
</evidence>
<comment type="subcellular location">
    <subcellularLocation>
        <location evidence="9">Cell membrane</location>
        <topology evidence="9">Single-pass membrane protein</topology>
    </subcellularLocation>
    <subcellularLocation>
        <location evidence="1">Membrane</location>
    </subcellularLocation>
</comment>
<keyword evidence="6 9" id="KW-1133">Transmembrane helix</keyword>
<keyword evidence="4 9" id="KW-0812">Transmembrane</keyword>
<evidence type="ECO:0000256" key="9">
    <source>
        <dbReference type="HAMAP-Rule" id="MF_00422"/>
    </source>
</evidence>
<comment type="similarity">
    <text evidence="9">Belongs to the SecE/SEC61-gamma family.</text>
</comment>
<dbReference type="InterPro" id="IPR001901">
    <property type="entry name" value="Translocase_SecE/Sec61-g"/>
</dbReference>
<dbReference type="EMBL" id="MFTT01000005">
    <property type="protein sequence ID" value="OGI70509.1"/>
    <property type="molecule type" value="Genomic_DNA"/>
</dbReference>
<name>A0A1F6VLV0_9BACT</name>
<keyword evidence="5 9" id="KW-0653">Protein transport</keyword>
<comment type="function">
    <text evidence="9">Essential subunit of the Sec protein translocation channel SecYEG. Clamps together the 2 halves of SecY. May contact the channel plug during translocation.</text>
</comment>
<dbReference type="GO" id="GO:0043952">
    <property type="term" value="P:protein transport by the Sec complex"/>
    <property type="evidence" value="ECO:0007669"/>
    <property type="project" value="UniProtKB-UniRule"/>
</dbReference>
<evidence type="ECO:0000313" key="10">
    <source>
        <dbReference type="EMBL" id="OGI70509.1"/>
    </source>
</evidence>
<keyword evidence="7 9" id="KW-0811">Translocation</keyword>